<dbReference type="Gene3D" id="4.10.280.10">
    <property type="entry name" value="Helix-loop-helix DNA-binding domain"/>
    <property type="match status" value="1"/>
</dbReference>
<name>A0A4R3KUZ8_9FIRM</name>
<dbReference type="EMBL" id="SMAE01000007">
    <property type="protein sequence ID" value="TCS88714.1"/>
    <property type="molecule type" value="Genomic_DNA"/>
</dbReference>
<dbReference type="InterPro" id="IPR018540">
    <property type="entry name" value="Spo0E-like"/>
</dbReference>
<evidence type="ECO:0000313" key="2">
    <source>
        <dbReference type="Proteomes" id="UP000294567"/>
    </source>
</evidence>
<dbReference type="RefSeq" id="WP_132027752.1">
    <property type="nucleotide sequence ID" value="NZ_CP068564.1"/>
</dbReference>
<comment type="caution">
    <text evidence="1">The sequence shown here is derived from an EMBL/GenBank/DDBJ whole genome shotgun (WGS) entry which is preliminary data.</text>
</comment>
<organism evidence="1 2">
    <name type="scientific">Keratinibaculum paraultunense</name>
    <dbReference type="NCBI Taxonomy" id="1278232"/>
    <lineage>
        <taxon>Bacteria</taxon>
        <taxon>Bacillati</taxon>
        <taxon>Bacillota</taxon>
        <taxon>Tissierellia</taxon>
        <taxon>Tissierellales</taxon>
        <taxon>Tepidimicrobiaceae</taxon>
        <taxon>Keratinibaculum</taxon>
    </lineage>
</organism>
<dbReference type="Proteomes" id="UP000294567">
    <property type="component" value="Unassembled WGS sequence"/>
</dbReference>
<dbReference type="SUPFAM" id="SSF140500">
    <property type="entry name" value="BAS1536-like"/>
    <property type="match status" value="1"/>
</dbReference>
<dbReference type="InterPro" id="IPR036638">
    <property type="entry name" value="HLH_DNA-bd_sf"/>
</dbReference>
<gene>
    <name evidence="1" type="ORF">EDD65_10767</name>
</gene>
<keyword evidence="2" id="KW-1185">Reference proteome</keyword>
<dbReference type="GO" id="GO:0043937">
    <property type="term" value="P:regulation of sporulation"/>
    <property type="evidence" value="ECO:0007669"/>
    <property type="project" value="InterPro"/>
</dbReference>
<protein>
    <submittedName>
        <fullName evidence="1">Spo0E like sporulation regulatory protein</fullName>
    </submittedName>
</protein>
<dbReference type="AlphaFoldDB" id="A0A4R3KUZ8"/>
<dbReference type="Pfam" id="PF09388">
    <property type="entry name" value="SpoOE-like"/>
    <property type="match status" value="1"/>
</dbReference>
<sequence length="58" mass="6800">MRDEIDNLRIILEKEISSSNVNYNKVLEISKALDEIIVKYYDEKEKSNIKIKNSINKG</sequence>
<proteinExistence type="predicted"/>
<accession>A0A4R3KUZ8</accession>
<evidence type="ECO:0000313" key="1">
    <source>
        <dbReference type="EMBL" id="TCS88714.1"/>
    </source>
</evidence>
<dbReference type="InterPro" id="IPR037208">
    <property type="entry name" value="Spo0E-like_sf"/>
</dbReference>
<dbReference type="GO" id="GO:0046983">
    <property type="term" value="F:protein dimerization activity"/>
    <property type="evidence" value="ECO:0007669"/>
    <property type="project" value="InterPro"/>
</dbReference>
<reference evidence="1 2" key="1">
    <citation type="submission" date="2019-03" db="EMBL/GenBank/DDBJ databases">
        <title>Genomic Encyclopedia of Type Strains, Phase IV (KMG-IV): sequencing the most valuable type-strain genomes for metagenomic binning, comparative biology and taxonomic classification.</title>
        <authorList>
            <person name="Goeker M."/>
        </authorList>
    </citation>
    <scope>NUCLEOTIDE SEQUENCE [LARGE SCALE GENOMIC DNA]</scope>
    <source>
        <strain evidence="1 2">DSM 26752</strain>
    </source>
</reference>